<comment type="caution">
    <text evidence="1">The sequence shown here is derived from an EMBL/GenBank/DDBJ whole genome shotgun (WGS) entry which is preliminary data.</text>
</comment>
<name>A0A444VP96_9FLAO</name>
<reference evidence="1 2" key="1">
    <citation type="submission" date="2014-04" db="EMBL/GenBank/DDBJ databases">
        <title>Whole genome of Muricauda olearia.</title>
        <authorList>
            <person name="Zhang X.-H."/>
            <person name="Tang K."/>
        </authorList>
    </citation>
    <scope>NUCLEOTIDE SEQUENCE [LARGE SCALE GENOMIC DNA]</scope>
    <source>
        <strain evidence="1 2">Th120</strain>
    </source>
</reference>
<accession>A0A444VP96</accession>
<proteinExistence type="predicted"/>
<evidence type="ECO:0000313" key="1">
    <source>
        <dbReference type="EMBL" id="RYC52556.1"/>
    </source>
</evidence>
<gene>
    <name evidence="1" type="ORF">DN53_07455</name>
</gene>
<keyword evidence="2" id="KW-1185">Reference proteome</keyword>
<dbReference type="Proteomes" id="UP000290261">
    <property type="component" value="Unassembled WGS sequence"/>
</dbReference>
<dbReference type="AlphaFoldDB" id="A0A444VP96"/>
<evidence type="ECO:0000313" key="2">
    <source>
        <dbReference type="Proteomes" id="UP000290261"/>
    </source>
</evidence>
<protein>
    <submittedName>
        <fullName evidence="1">Uncharacterized protein</fullName>
    </submittedName>
</protein>
<dbReference type="EMBL" id="JJMP01000002">
    <property type="protein sequence ID" value="RYC52556.1"/>
    <property type="molecule type" value="Genomic_DNA"/>
</dbReference>
<sequence>MFPIEAWDVQQSPSPALPALSPPGAKAGFINWYCPKTDTPNIKRTQEISCLFIPFYFKINFKKNLVSIFMKRAHPTVAKYGNSHFFSIYINFPYNTLNYNKIQLLPQ</sequence>
<organism evidence="1 2">
    <name type="scientific">Flagellimonas olearia</name>
    <dbReference type="NCBI Taxonomy" id="552546"/>
    <lineage>
        <taxon>Bacteria</taxon>
        <taxon>Pseudomonadati</taxon>
        <taxon>Bacteroidota</taxon>
        <taxon>Flavobacteriia</taxon>
        <taxon>Flavobacteriales</taxon>
        <taxon>Flavobacteriaceae</taxon>
        <taxon>Flagellimonas</taxon>
    </lineage>
</organism>